<name>A0ACB9GY88_CICIN</name>
<evidence type="ECO:0000313" key="2">
    <source>
        <dbReference type="Proteomes" id="UP001055811"/>
    </source>
</evidence>
<protein>
    <submittedName>
        <fullName evidence="1">Uncharacterized protein</fullName>
    </submittedName>
</protein>
<dbReference type="EMBL" id="CM042009">
    <property type="protein sequence ID" value="KAI3788543.1"/>
    <property type="molecule type" value="Genomic_DNA"/>
</dbReference>
<accession>A0ACB9GY88</accession>
<reference evidence="2" key="1">
    <citation type="journal article" date="2022" name="Mol. Ecol. Resour.">
        <title>The genomes of chicory, endive, great burdock and yacon provide insights into Asteraceae palaeo-polyploidization history and plant inulin production.</title>
        <authorList>
            <person name="Fan W."/>
            <person name="Wang S."/>
            <person name="Wang H."/>
            <person name="Wang A."/>
            <person name="Jiang F."/>
            <person name="Liu H."/>
            <person name="Zhao H."/>
            <person name="Xu D."/>
            <person name="Zhang Y."/>
        </authorList>
    </citation>
    <scope>NUCLEOTIDE SEQUENCE [LARGE SCALE GENOMIC DNA]</scope>
    <source>
        <strain evidence="2">cv. Punajuju</strain>
    </source>
</reference>
<keyword evidence="2" id="KW-1185">Reference proteome</keyword>
<sequence>MDYRSYEQTYSNGWSVYSLYKYQIKSNISSHILRATTSLQVHTSIDLIPEETMPSSSSSSTTVNDSVAIISRCKIYPDKNSIIKSLKLSVSDLPMLSCQYIQKGVLLSQPPLPPHDLIALLKLSLSKTLSHFPALAGRLSTDNQGHVNIICDDSGVEFIHATATQFLTHQILVPNCDVHPCFKIFFAFDKTLSYAGHHQPIAAVQVTELGDGVFIGCTVNHAVVDGTSFWNFFNTFAEISKGAKKVTNSPDFTRENVFISPVALPLPDGGPAATFSGDEPLRERIIHFSREAILKMKFRANNPLWNPQNSDLDGSEIYGKTNNDVNGKPNSTLMPKTEISSFQSLCAQLWRSVTRARNFHDTKTTTFRMAVNCRHRLDPKVDPFYFGNLIQSIPTVASVGDLLSHDMSWAANQLHQNVVAHDNATVRRGVKDWESDPKLFPLGNFDGAMITMGSSPRFPMYNNDFGWGRPMAVRSGKANKFDGKISAFPGRDGDGSVDLEVVLAPETMAGLERDQEFMQYVS</sequence>
<organism evidence="1 2">
    <name type="scientific">Cichorium intybus</name>
    <name type="common">Chicory</name>
    <dbReference type="NCBI Taxonomy" id="13427"/>
    <lineage>
        <taxon>Eukaryota</taxon>
        <taxon>Viridiplantae</taxon>
        <taxon>Streptophyta</taxon>
        <taxon>Embryophyta</taxon>
        <taxon>Tracheophyta</taxon>
        <taxon>Spermatophyta</taxon>
        <taxon>Magnoliopsida</taxon>
        <taxon>eudicotyledons</taxon>
        <taxon>Gunneridae</taxon>
        <taxon>Pentapetalae</taxon>
        <taxon>asterids</taxon>
        <taxon>campanulids</taxon>
        <taxon>Asterales</taxon>
        <taxon>Asteraceae</taxon>
        <taxon>Cichorioideae</taxon>
        <taxon>Cichorieae</taxon>
        <taxon>Cichoriinae</taxon>
        <taxon>Cichorium</taxon>
    </lineage>
</organism>
<reference evidence="1 2" key="2">
    <citation type="journal article" date="2022" name="Mol. Ecol. Resour.">
        <title>The genomes of chicory, endive, great burdock and yacon provide insights into Asteraceae paleo-polyploidization history and plant inulin production.</title>
        <authorList>
            <person name="Fan W."/>
            <person name="Wang S."/>
            <person name="Wang H."/>
            <person name="Wang A."/>
            <person name="Jiang F."/>
            <person name="Liu H."/>
            <person name="Zhao H."/>
            <person name="Xu D."/>
            <person name="Zhang Y."/>
        </authorList>
    </citation>
    <scope>NUCLEOTIDE SEQUENCE [LARGE SCALE GENOMIC DNA]</scope>
    <source>
        <strain evidence="2">cv. Punajuju</strain>
        <tissue evidence="1">Leaves</tissue>
    </source>
</reference>
<comment type="caution">
    <text evidence="1">The sequence shown here is derived from an EMBL/GenBank/DDBJ whole genome shotgun (WGS) entry which is preliminary data.</text>
</comment>
<evidence type="ECO:0000313" key="1">
    <source>
        <dbReference type="EMBL" id="KAI3788543.1"/>
    </source>
</evidence>
<dbReference type="Proteomes" id="UP001055811">
    <property type="component" value="Linkage Group LG01"/>
</dbReference>
<gene>
    <name evidence="1" type="ORF">L2E82_01312</name>
</gene>
<proteinExistence type="predicted"/>